<sequence>MVSHLLNQLKITNNHIYSNIVPQDLDKRTIRAKPTNDYSLKSMIKNNTHQKSTIPITNTTKIKSVHDDSNSNIKRVKRSFKHNNIFVKLTKKKCIVVINYDKTKLSTITRSKLDTVPLLPNKIQLPYKGILKYPDCIINDTDPTKLDTESFSNLLHPILNESNQSTESTPVPNYSNLNKSKINRIVLRDFEINTWYIAPYPEEYSQCEVLYICEYCLKYMNSPMSYRRHQLKNCNFSNNHPPGLEIYRDQKRKLNSSDYNVSCILTLPIYQRKGYGNLLIDFSYLLSRNEFKYGTPEKPLSDLGLLSYRNYWKVTIAYKLKQIYDKYFSCNANGDGDSVSDNARLSLSIDTLCN</sequence>
<dbReference type="Gene3D" id="1.10.10.10">
    <property type="entry name" value="Winged helix-like DNA-binding domain superfamily/Winged helix DNA-binding domain"/>
    <property type="match status" value="1"/>
</dbReference>
<dbReference type="InterPro" id="IPR050603">
    <property type="entry name" value="MYST_HAT"/>
</dbReference>
<dbReference type="PROSITE" id="PS51726">
    <property type="entry name" value="MYST_HAT"/>
    <property type="match status" value="1"/>
</dbReference>
<evidence type="ECO:0000256" key="7">
    <source>
        <dbReference type="ARBA" id="ARBA00022833"/>
    </source>
</evidence>
<dbReference type="Proteomes" id="UP000536275">
    <property type="component" value="Unassembled WGS sequence"/>
</dbReference>
<dbReference type="InterPro" id="IPR036388">
    <property type="entry name" value="WH-like_DNA-bd_sf"/>
</dbReference>
<evidence type="ECO:0000256" key="10">
    <source>
        <dbReference type="ARBA" id="ARBA00023242"/>
    </source>
</evidence>
<dbReference type="GO" id="GO:0008270">
    <property type="term" value="F:zinc ion binding"/>
    <property type="evidence" value="ECO:0007669"/>
    <property type="project" value="UniProtKB-KW"/>
</dbReference>
<comment type="subcellular location">
    <subcellularLocation>
        <location evidence="1 12">Nucleus</location>
    </subcellularLocation>
</comment>
<name>A0A8H6C2P6_CANAX</name>
<comment type="catalytic activity">
    <reaction evidence="12">
        <text>L-lysyl-[protein] + acetyl-CoA = N(6)-acetyl-L-lysyl-[protein] + CoA + H(+)</text>
        <dbReference type="Rhea" id="RHEA:45948"/>
        <dbReference type="Rhea" id="RHEA-COMP:9752"/>
        <dbReference type="Rhea" id="RHEA-COMP:10731"/>
        <dbReference type="ChEBI" id="CHEBI:15378"/>
        <dbReference type="ChEBI" id="CHEBI:29969"/>
        <dbReference type="ChEBI" id="CHEBI:57287"/>
        <dbReference type="ChEBI" id="CHEBI:57288"/>
        <dbReference type="ChEBI" id="CHEBI:61930"/>
        <dbReference type="EC" id="2.3.1.48"/>
    </reaction>
</comment>
<keyword evidence="5" id="KW-0479">Metal-binding</keyword>
<evidence type="ECO:0000256" key="12">
    <source>
        <dbReference type="RuleBase" id="RU361211"/>
    </source>
</evidence>
<evidence type="ECO:0000256" key="9">
    <source>
        <dbReference type="ARBA" id="ARBA00022990"/>
    </source>
</evidence>
<evidence type="ECO:0000256" key="1">
    <source>
        <dbReference type="ARBA" id="ARBA00004123"/>
    </source>
</evidence>
<evidence type="ECO:0000256" key="4">
    <source>
        <dbReference type="ARBA" id="ARBA00022679"/>
    </source>
</evidence>
<dbReference type="EMBL" id="JABWAD010000010">
    <property type="protein sequence ID" value="KAF6071980.1"/>
    <property type="molecule type" value="Genomic_DNA"/>
</dbReference>
<evidence type="ECO:0000256" key="3">
    <source>
        <dbReference type="ARBA" id="ARBA00013184"/>
    </source>
</evidence>
<evidence type="ECO:0000256" key="6">
    <source>
        <dbReference type="ARBA" id="ARBA00022771"/>
    </source>
</evidence>
<dbReference type="InterPro" id="IPR040706">
    <property type="entry name" value="Zf-MYST"/>
</dbReference>
<evidence type="ECO:0000256" key="11">
    <source>
        <dbReference type="PIRSR" id="PIRSR602717-51"/>
    </source>
</evidence>
<dbReference type="GO" id="GO:0003712">
    <property type="term" value="F:transcription coregulator activity"/>
    <property type="evidence" value="ECO:0007669"/>
    <property type="project" value="TreeGrafter"/>
</dbReference>
<dbReference type="GO" id="GO:0005634">
    <property type="term" value="C:nucleus"/>
    <property type="evidence" value="ECO:0007669"/>
    <property type="project" value="UniProtKB-SubCell"/>
</dbReference>
<gene>
    <name evidence="14" type="ORF">FOB64_000930</name>
</gene>
<evidence type="ECO:0000313" key="14">
    <source>
        <dbReference type="EMBL" id="KAF6071980.1"/>
    </source>
</evidence>
<dbReference type="GO" id="GO:0006357">
    <property type="term" value="P:regulation of transcription by RNA polymerase II"/>
    <property type="evidence" value="ECO:0007669"/>
    <property type="project" value="TreeGrafter"/>
</dbReference>
<dbReference type="FunFam" id="3.30.60.60:FF:000001">
    <property type="entry name" value="Histone acetyltransferase"/>
    <property type="match status" value="1"/>
</dbReference>
<dbReference type="SUPFAM" id="SSF55729">
    <property type="entry name" value="Acyl-CoA N-acyltransferases (Nat)"/>
    <property type="match status" value="1"/>
</dbReference>
<dbReference type="AlphaFoldDB" id="A0A8H6C2P6"/>
<keyword evidence="4" id="KW-0808">Transferase</keyword>
<dbReference type="GO" id="GO:0004402">
    <property type="term" value="F:histone acetyltransferase activity"/>
    <property type="evidence" value="ECO:0007669"/>
    <property type="project" value="InterPro"/>
</dbReference>
<evidence type="ECO:0000256" key="8">
    <source>
        <dbReference type="ARBA" id="ARBA00022853"/>
    </source>
</evidence>
<feature type="active site" description="Proton donor/acceptor" evidence="11">
    <location>
        <position position="297"/>
    </location>
</feature>
<dbReference type="Gene3D" id="3.30.60.60">
    <property type="entry name" value="N-acetyl transferase-like"/>
    <property type="match status" value="1"/>
</dbReference>
<dbReference type="Pfam" id="PF01853">
    <property type="entry name" value="MOZ_SAS"/>
    <property type="match status" value="1"/>
</dbReference>
<reference evidence="14 15" key="1">
    <citation type="submission" date="2020-03" db="EMBL/GenBank/DDBJ databases">
        <title>FDA dAtabase for Regulatory Grade micrObial Sequences (FDA-ARGOS): Supporting development and validation of Infectious Disease Dx tests.</title>
        <authorList>
            <person name="Campos J."/>
            <person name="Goldberg B."/>
            <person name="Tallon L."/>
            <person name="Sadzewicz L."/>
            <person name="Vavikolanu K."/>
            <person name="Mehta A."/>
            <person name="Aluvathingal J."/>
            <person name="Nadendla S."/>
            <person name="Nandy P."/>
            <person name="Geyer C."/>
            <person name="Yan Y."/>
            <person name="Sichtig H."/>
        </authorList>
    </citation>
    <scope>NUCLEOTIDE SEQUENCE [LARGE SCALE GENOMIC DNA]</scope>
    <source>
        <strain evidence="14 15">FDAARGOS_656</strain>
    </source>
</reference>
<dbReference type="PANTHER" id="PTHR10615:SF161">
    <property type="entry name" value="HISTONE ACETYLTRANSFERASE KAT7"/>
    <property type="match status" value="1"/>
</dbReference>
<evidence type="ECO:0000313" key="15">
    <source>
        <dbReference type="Proteomes" id="UP000536275"/>
    </source>
</evidence>
<dbReference type="InterPro" id="IPR016181">
    <property type="entry name" value="Acyl_CoA_acyltransferase"/>
</dbReference>
<keyword evidence="6" id="KW-0863">Zinc-finger</keyword>
<dbReference type="InterPro" id="IPR002717">
    <property type="entry name" value="HAT_MYST-type"/>
</dbReference>
<keyword evidence="9" id="KW-0007">Acetylation</keyword>
<evidence type="ECO:0000259" key="13">
    <source>
        <dbReference type="PROSITE" id="PS51726"/>
    </source>
</evidence>
<dbReference type="Pfam" id="PF17772">
    <property type="entry name" value="zf-MYST"/>
    <property type="match status" value="1"/>
</dbReference>
<accession>A0A8H6C2P6</accession>
<evidence type="ECO:0000256" key="5">
    <source>
        <dbReference type="ARBA" id="ARBA00022723"/>
    </source>
</evidence>
<proteinExistence type="inferred from homology"/>
<feature type="domain" description="MYST-type HAT" evidence="13">
    <location>
        <begin position="177"/>
        <end position="354"/>
    </location>
</feature>
<organism evidence="14 15">
    <name type="scientific">Candida albicans</name>
    <name type="common">Yeast</name>
    <dbReference type="NCBI Taxonomy" id="5476"/>
    <lineage>
        <taxon>Eukaryota</taxon>
        <taxon>Fungi</taxon>
        <taxon>Dikarya</taxon>
        <taxon>Ascomycota</taxon>
        <taxon>Saccharomycotina</taxon>
        <taxon>Pichiomycetes</taxon>
        <taxon>Debaryomycetaceae</taxon>
        <taxon>Candida/Lodderomyces clade</taxon>
        <taxon>Candida</taxon>
    </lineage>
</organism>
<keyword evidence="7" id="KW-0862">Zinc</keyword>
<dbReference type="EC" id="2.3.1.48" evidence="3 12"/>
<dbReference type="Gene3D" id="3.40.630.30">
    <property type="match status" value="1"/>
</dbReference>
<dbReference type="PANTHER" id="PTHR10615">
    <property type="entry name" value="HISTONE ACETYLTRANSFERASE"/>
    <property type="match status" value="1"/>
</dbReference>
<keyword evidence="8" id="KW-0156">Chromatin regulator</keyword>
<evidence type="ECO:0000256" key="2">
    <source>
        <dbReference type="ARBA" id="ARBA00010107"/>
    </source>
</evidence>
<keyword evidence="10 12" id="KW-0539">Nucleus</keyword>
<comment type="caution">
    <text evidence="14">The sequence shown here is derived from an EMBL/GenBank/DDBJ whole genome shotgun (WGS) entry which is preliminary data.</text>
</comment>
<protein>
    <recommendedName>
        <fullName evidence="3 12">Histone acetyltransferase</fullName>
        <ecNumber evidence="3 12">2.3.1.48</ecNumber>
    </recommendedName>
</protein>
<dbReference type="GO" id="GO:0003682">
    <property type="term" value="F:chromatin binding"/>
    <property type="evidence" value="ECO:0007669"/>
    <property type="project" value="TreeGrafter"/>
</dbReference>
<dbReference type="GO" id="GO:1990467">
    <property type="term" value="C:NuA3a histone acetyltransferase complex"/>
    <property type="evidence" value="ECO:0007669"/>
    <property type="project" value="TreeGrafter"/>
</dbReference>
<comment type="similarity">
    <text evidence="2 12">Belongs to the MYST (SAS/MOZ) family.</text>
</comment>